<keyword evidence="5" id="KW-1185">Reference proteome</keyword>
<dbReference type="SMART" id="SM00202">
    <property type="entry name" value="SR"/>
    <property type="match status" value="1"/>
</dbReference>
<evidence type="ECO:0000256" key="1">
    <source>
        <dbReference type="ARBA" id="ARBA00023157"/>
    </source>
</evidence>
<evidence type="ECO:0000256" key="2">
    <source>
        <dbReference type="PROSITE-ProRule" id="PRU00196"/>
    </source>
</evidence>
<gene>
    <name evidence="4" type="ORF">KUTeg_017446</name>
</gene>
<evidence type="ECO:0000259" key="3">
    <source>
        <dbReference type="PROSITE" id="PS50287"/>
    </source>
</evidence>
<dbReference type="Pfam" id="PF00530">
    <property type="entry name" value="SRCR"/>
    <property type="match status" value="1"/>
</dbReference>
<evidence type="ECO:0000313" key="5">
    <source>
        <dbReference type="Proteomes" id="UP001217089"/>
    </source>
</evidence>
<dbReference type="InterPro" id="IPR001190">
    <property type="entry name" value="SRCR"/>
</dbReference>
<evidence type="ECO:0000313" key="4">
    <source>
        <dbReference type="EMBL" id="KAJ8303863.1"/>
    </source>
</evidence>
<dbReference type="PANTHER" id="PTHR48071">
    <property type="entry name" value="SRCR DOMAIN-CONTAINING PROTEIN"/>
    <property type="match status" value="1"/>
</dbReference>
<reference evidence="4 5" key="1">
    <citation type="submission" date="2022-12" db="EMBL/GenBank/DDBJ databases">
        <title>Chromosome-level genome of Tegillarca granosa.</title>
        <authorList>
            <person name="Kim J."/>
        </authorList>
    </citation>
    <scope>NUCLEOTIDE SEQUENCE [LARGE SCALE GENOMIC DNA]</scope>
    <source>
        <strain evidence="4">Teg-2019</strain>
        <tissue evidence="4">Adductor muscle</tissue>
    </source>
</reference>
<sequence>MPALKCQNRRINWKVRLMGGDGVTTGRVEISRNGTVWGTVCDDLWTEMEAQVVCRMLNFTWGTVSSVTL</sequence>
<dbReference type="EMBL" id="JARBDR010000903">
    <property type="protein sequence ID" value="KAJ8303863.1"/>
    <property type="molecule type" value="Genomic_DNA"/>
</dbReference>
<dbReference type="InterPro" id="IPR036772">
    <property type="entry name" value="SRCR-like_dom_sf"/>
</dbReference>
<dbReference type="PANTHER" id="PTHR48071:SF18">
    <property type="entry name" value="DELETED IN MALIGNANT BRAIN TUMORS 1 PROTEIN-RELATED"/>
    <property type="match status" value="1"/>
</dbReference>
<organism evidence="4 5">
    <name type="scientific">Tegillarca granosa</name>
    <name type="common">Malaysian cockle</name>
    <name type="synonym">Anadara granosa</name>
    <dbReference type="NCBI Taxonomy" id="220873"/>
    <lineage>
        <taxon>Eukaryota</taxon>
        <taxon>Metazoa</taxon>
        <taxon>Spiralia</taxon>
        <taxon>Lophotrochozoa</taxon>
        <taxon>Mollusca</taxon>
        <taxon>Bivalvia</taxon>
        <taxon>Autobranchia</taxon>
        <taxon>Pteriomorphia</taxon>
        <taxon>Arcoida</taxon>
        <taxon>Arcoidea</taxon>
        <taxon>Arcidae</taxon>
        <taxon>Tegillarca</taxon>
    </lineage>
</organism>
<dbReference type="SUPFAM" id="SSF56487">
    <property type="entry name" value="SRCR-like"/>
    <property type="match status" value="1"/>
</dbReference>
<dbReference type="Gene3D" id="3.10.250.10">
    <property type="entry name" value="SRCR-like domain"/>
    <property type="match status" value="1"/>
</dbReference>
<comment type="caution">
    <text evidence="2">Lacks conserved residue(s) required for the propagation of feature annotation.</text>
</comment>
<feature type="domain" description="SRCR" evidence="3">
    <location>
        <begin position="15"/>
        <end position="59"/>
    </location>
</feature>
<dbReference type="PRINTS" id="PR00258">
    <property type="entry name" value="SPERACTRCPTR"/>
</dbReference>
<keyword evidence="1" id="KW-1015">Disulfide bond</keyword>
<protein>
    <recommendedName>
        <fullName evidence="3">SRCR domain-containing protein</fullName>
    </recommendedName>
</protein>
<accession>A0ABQ9EEX5</accession>
<dbReference type="PROSITE" id="PS50287">
    <property type="entry name" value="SRCR_2"/>
    <property type="match status" value="1"/>
</dbReference>
<dbReference type="Proteomes" id="UP001217089">
    <property type="component" value="Unassembled WGS sequence"/>
</dbReference>
<comment type="caution">
    <text evidence="4">The sequence shown here is derived from an EMBL/GenBank/DDBJ whole genome shotgun (WGS) entry which is preliminary data.</text>
</comment>
<name>A0ABQ9EEX5_TEGGR</name>
<proteinExistence type="predicted"/>